<protein>
    <submittedName>
        <fullName evidence="1">Uncharacterized protein</fullName>
    </submittedName>
</protein>
<keyword evidence="2" id="KW-1185">Reference proteome</keyword>
<name>A0A521F182_9BACT</name>
<proteinExistence type="predicted"/>
<dbReference type="RefSeq" id="WP_142715841.1">
    <property type="nucleotide sequence ID" value="NZ_FXTH01000021.1"/>
</dbReference>
<dbReference type="OrthoDB" id="1524152at2"/>
<reference evidence="1 2" key="1">
    <citation type="submission" date="2017-05" db="EMBL/GenBank/DDBJ databases">
        <authorList>
            <person name="Varghese N."/>
            <person name="Submissions S."/>
        </authorList>
    </citation>
    <scope>NUCLEOTIDE SEQUENCE [LARGE SCALE GENOMIC DNA]</scope>
    <source>
        <strain evidence="1 2">DSM 21194</strain>
    </source>
</reference>
<evidence type="ECO:0000313" key="2">
    <source>
        <dbReference type="Proteomes" id="UP000317593"/>
    </source>
</evidence>
<evidence type="ECO:0000313" key="1">
    <source>
        <dbReference type="EMBL" id="SMO89929.1"/>
    </source>
</evidence>
<dbReference type="Proteomes" id="UP000317593">
    <property type="component" value="Unassembled WGS sequence"/>
</dbReference>
<sequence length="84" mass="9716">MKTFTEEVIERKSIEQGVELQARPSIERTTLALKRVLAMHPSMLKKEKEWTMESEQKNELSPKLKEGLSLNTGSFLRLAITPFR</sequence>
<dbReference type="AlphaFoldDB" id="A0A521F182"/>
<accession>A0A521F182</accession>
<organism evidence="1 2">
    <name type="scientific">Fodinibius sediminis</name>
    <dbReference type="NCBI Taxonomy" id="1214077"/>
    <lineage>
        <taxon>Bacteria</taxon>
        <taxon>Pseudomonadati</taxon>
        <taxon>Balneolota</taxon>
        <taxon>Balneolia</taxon>
        <taxon>Balneolales</taxon>
        <taxon>Balneolaceae</taxon>
        <taxon>Fodinibius</taxon>
    </lineage>
</organism>
<dbReference type="EMBL" id="FXTH01000021">
    <property type="protein sequence ID" value="SMO89929.1"/>
    <property type="molecule type" value="Genomic_DNA"/>
</dbReference>
<gene>
    <name evidence="1" type="ORF">SAMN06265218_12128</name>
</gene>